<feature type="domain" description="Sushi" evidence="6">
    <location>
        <begin position="96"/>
        <end position="154"/>
    </location>
</feature>
<dbReference type="Ensembl" id="ENSAMXT00000048865.1">
    <property type="protein sequence ID" value="ENSAMXP00000029467.1"/>
    <property type="gene ID" value="ENSAMXG00000042413.1"/>
</dbReference>
<dbReference type="PANTHER" id="PTHR45785">
    <property type="entry name" value="COMPLEMENT FACTOR H-RELATED"/>
    <property type="match status" value="1"/>
</dbReference>
<evidence type="ECO:0000259" key="6">
    <source>
        <dbReference type="PROSITE" id="PS50923"/>
    </source>
</evidence>
<dbReference type="GeneTree" id="ENSGT00940000154386"/>
<dbReference type="CDD" id="cd00033">
    <property type="entry name" value="CCP"/>
    <property type="match status" value="3"/>
</dbReference>
<keyword evidence="2 5" id="KW-0768">Sushi</keyword>
<comment type="caution">
    <text evidence="5">Lacks conserved residue(s) required for the propagation of feature annotation.</text>
</comment>
<feature type="domain" description="Sushi" evidence="6">
    <location>
        <begin position="35"/>
        <end position="94"/>
    </location>
</feature>
<dbReference type="InParanoid" id="A0A3B1IHV2"/>
<dbReference type="PROSITE" id="PS50923">
    <property type="entry name" value="SUSHI"/>
    <property type="match status" value="4"/>
</dbReference>
<evidence type="ECO:0000256" key="3">
    <source>
        <dbReference type="ARBA" id="ARBA00022729"/>
    </source>
</evidence>
<dbReference type="Proteomes" id="UP000018467">
    <property type="component" value="Unassembled WGS sequence"/>
</dbReference>
<feature type="domain" description="Sushi" evidence="6">
    <location>
        <begin position="157"/>
        <end position="215"/>
    </location>
</feature>
<keyword evidence="4 5" id="KW-1015">Disulfide bond</keyword>
<dbReference type="STRING" id="7994.ENSAMXP00000029467"/>
<dbReference type="AlphaFoldDB" id="A0A3B1IHV2"/>
<dbReference type="PANTHER" id="PTHR45785:SF2">
    <property type="entry name" value="COMPLEMENT FACTOR H-RELATED"/>
    <property type="match status" value="1"/>
</dbReference>
<dbReference type="InterPro" id="IPR051503">
    <property type="entry name" value="ComplSys_Reg/VirEntry_Med"/>
</dbReference>
<feature type="disulfide bond" evidence="5">
    <location>
        <begin position="159"/>
        <end position="202"/>
    </location>
</feature>
<evidence type="ECO:0000313" key="7">
    <source>
        <dbReference type="Ensembl" id="ENSAMXP00000029467.1"/>
    </source>
</evidence>
<evidence type="ECO:0000256" key="1">
    <source>
        <dbReference type="ARBA" id="ARBA00004328"/>
    </source>
</evidence>
<proteinExistence type="predicted"/>
<dbReference type="Bgee" id="ENSAMXG00000042413">
    <property type="expression patterns" value="Expressed in ovary and 7 other cell types or tissues"/>
</dbReference>
<protein>
    <recommendedName>
        <fullName evidence="6">Sushi domain-containing protein</fullName>
    </recommendedName>
</protein>
<dbReference type="Gene3D" id="2.10.70.10">
    <property type="entry name" value="Complement Module, domain 1"/>
    <property type="match status" value="4"/>
</dbReference>
<reference evidence="8" key="2">
    <citation type="journal article" date="2014" name="Nat. Commun.">
        <title>The cavefish genome reveals candidate genes for eye loss.</title>
        <authorList>
            <person name="McGaugh S.E."/>
            <person name="Gross J.B."/>
            <person name="Aken B."/>
            <person name="Blin M."/>
            <person name="Borowsky R."/>
            <person name="Chalopin D."/>
            <person name="Hinaux H."/>
            <person name="Jeffery W.R."/>
            <person name="Keene A."/>
            <person name="Ma L."/>
            <person name="Minx P."/>
            <person name="Murphy D."/>
            <person name="O'Quin K.E."/>
            <person name="Retaux S."/>
            <person name="Rohner N."/>
            <person name="Searle S.M."/>
            <person name="Stahl B.A."/>
            <person name="Tabin C."/>
            <person name="Volff J.N."/>
            <person name="Yoshizawa M."/>
            <person name="Warren W.C."/>
        </authorList>
    </citation>
    <scope>NUCLEOTIDE SEQUENCE [LARGE SCALE GENOMIC DNA]</scope>
    <source>
        <strain evidence="8">female</strain>
    </source>
</reference>
<evidence type="ECO:0000256" key="2">
    <source>
        <dbReference type="ARBA" id="ARBA00022659"/>
    </source>
</evidence>
<evidence type="ECO:0000256" key="4">
    <source>
        <dbReference type="ARBA" id="ARBA00023157"/>
    </source>
</evidence>
<sequence length="349" mass="39326">PPHPLHSFFSLLPSGRRLRSLGARTTPVFLPTDAQACQSPELSQGFLVPQQDVYQHGSKVFYSCDSGLKPALQTWWGELMCENGKWSHAAQCIAVNDCFAPEVPNAKPVQPLQTSYSSNSRLNFSCNKGYQFEEVDVHEAVCTDGQWKLPMCKRKLTACGVPPSVADAVITQPSQNMFDHTDRVEYRCKNGHEMVGEKFSYCMFGVWTSAPQCETWKSYRSSFSEVNSLLFPVRECGPYPTIENGDFIEESGGRALKAECASYYKLEGPEQVMCVSGQWSKLPVCKAPCLLDQSQLLRSQRRYLIHGEEDEFWCKWGGWVKVKCVDGRAQYEGCKCIIHTVFHLLTNTL</sequence>
<keyword evidence="8" id="KW-1185">Reference proteome</keyword>
<name>A0A3B1IHV2_ASTMX</name>
<reference evidence="7" key="4">
    <citation type="submission" date="2025-09" db="UniProtKB">
        <authorList>
            <consortium name="Ensembl"/>
        </authorList>
    </citation>
    <scope>IDENTIFICATION</scope>
</reference>
<dbReference type="SMART" id="SM00032">
    <property type="entry name" value="CCP"/>
    <property type="match status" value="4"/>
</dbReference>
<reference evidence="7" key="3">
    <citation type="submission" date="2025-08" db="UniProtKB">
        <authorList>
            <consortium name="Ensembl"/>
        </authorList>
    </citation>
    <scope>IDENTIFICATION</scope>
</reference>
<keyword evidence="3" id="KW-0732">Signal</keyword>
<feature type="domain" description="Sushi" evidence="6">
    <location>
        <begin position="234"/>
        <end position="287"/>
    </location>
</feature>
<comment type="subcellular location">
    <subcellularLocation>
        <location evidence="1">Virion</location>
    </subcellularLocation>
</comment>
<evidence type="ECO:0000313" key="8">
    <source>
        <dbReference type="Proteomes" id="UP000018467"/>
    </source>
</evidence>
<accession>A0A3B1IHV2</accession>
<dbReference type="InterPro" id="IPR035976">
    <property type="entry name" value="Sushi/SCR/CCP_sf"/>
</dbReference>
<dbReference type="InterPro" id="IPR000436">
    <property type="entry name" value="Sushi_SCR_CCP_dom"/>
</dbReference>
<evidence type="ECO:0000256" key="5">
    <source>
        <dbReference type="PROSITE-ProRule" id="PRU00302"/>
    </source>
</evidence>
<dbReference type="Pfam" id="PF00084">
    <property type="entry name" value="Sushi"/>
    <property type="match status" value="4"/>
</dbReference>
<dbReference type="SUPFAM" id="SSF57535">
    <property type="entry name" value="Complement control module/SCR domain"/>
    <property type="match status" value="5"/>
</dbReference>
<organism evidence="7 8">
    <name type="scientific">Astyanax mexicanus</name>
    <name type="common">Blind cave fish</name>
    <name type="synonym">Astyanax fasciatus mexicanus</name>
    <dbReference type="NCBI Taxonomy" id="7994"/>
    <lineage>
        <taxon>Eukaryota</taxon>
        <taxon>Metazoa</taxon>
        <taxon>Chordata</taxon>
        <taxon>Craniata</taxon>
        <taxon>Vertebrata</taxon>
        <taxon>Euteleostomi</taxon>
        <taxon>Actinopterygii</taxon>
        <taxon>Neopterygii</taxon>
        <taxon>Teleostei</taxon>
        <taxon>Ostariophysi</taxon>
        <taxon>Characiformes</taxon>
        <taxon>Characoidei</taxon>
        <taxon>Acestrorhamphidae</taxon>
        <taxon>Acestrorhamphinae</taxon>
        <taxon>Astyanax</taxon>
    </lineage>
</organism>
<reference evidence="8" key="1">
    <citation type="submission" date="2013-03" db="EMBL/GenBank/DDBJ databases">
        <authorList>
            <person name="Jeffery W."/>
            <person name="Warren W."/>
            <person name="Wilson R.K."/>
        </authorList>
    </citation>
    <scope>NUCLEOTIDE SEQUENCE</scope>
    <source>
        <strain evidence="8">female</strain>
    </source>
</reference>